<dbReference type="EMBL" id="JASSZA010000007">
    <property type="protein sequence ID" value="KAK2106711.1"/>
    <property type="molecule type" value="Genomic_DNA"/>
</dbReference>
<dbReference type="Proteomes" id="UP001266305">
    <property type="component" value="Unassembled WGS sequence"/>
</dbReference>
<dbReference type="PANTHER" id="PTHR14226:SF26">
    <property type="entry name" value="PATATIN-LIKE PHOSPHOLIPASE DOMAIN-CONTAINING PROTEIN 6"/>
    <property type="match status" value="1"/>
</dbReference>
<proteinExistence type="predicted"/>
<accession>A0ABQ9VBR6</accession>
<organism evidence="1 2">
    <name type="scientific">Saguinus oedipus</name>
    <name type="common">Cotton-top tamarin</name>
    <name type="synonym">Oedipomidas oedipus</name>
    <dbReference type="NCBI Taxonomy" id="9490"/>
    <lineage>
        <taxon>Eukaryota</taxon>
        <taxon>Metazoa</taxon>
        <taxon>Chordata</taxon>
        <taxon>Craniata</taxon>
        <taxon>Vertebrata</taxon>
        <taxon>Euteleostomi</taxon>
        <taxon>Mammalia</taxon>
        <taxon>Eutheria</taxon>
        <taxon>Euarchontoglires</taxon>
        <taxon>Primates</taxon>
        <taxon>Haplorrhini</taxon>
        <taxon>Platyrrhini</taxon>
        <taxon>Cebidae</taxon>
        <taxon>Callitrichinae</taxon>
        <taxon>Saguinus</taxon>
    </lineage>
</organism>
<comment type="caution">
    <text evidence="1">The sequence shown here is derived from an EMBL/GenBank/DDBJ whole genome shotgun (WGS) entry which is preliminary data.</text>
</comment>
<dbReference type="SUPFAM" id="SSF52151">
    <property type="entry name" value="FabD/lysophospholipase-like"/>
    <property type="match status" value="1"/>
</dbReference>
<reference evidence="1 2" key="1">
    <citation type="submission" date="2023-05" db="EMBL/GenBank/DDBJ databases">
        <title>B98-5 Cell Line De Novo Hybrid Assembly: An Optical Mapping Approach.</title>
        <authorList>
            <person name="Kananen K."/>
            <person name="Auerbach J.A."/>
            <person name="Kautto E."/>
            <person name="Blachly J.S."/>
        </authorList>
    </citation>
    <scope>NUCLEOTIDE SEQUENCE [LARGE SCALE GENOMIC DNA]</scope>
    <source>
        <strain evidence="1">B95-8</strain>
        <tissue evidence="1">Cell line</tissue>
    </source>
</reference>
<gene>
    <name evidence="1" type="primary">PNPLA6_3</name>
    <name evidence="1" type="ORF">P7K49_016225</name>
</gene>
<dbReference type="InterPro" id="IPR016035">
    <property type="entry name" value="Acyl_Trfase/lysoPLipase"/>
</dbReference>
<name>A0ABQ9VBR6_SAGOE</name>
<protein>
    <submittedName>
        <fullName evidence="1">Neuropathy target esterase</fullName>
    </submittedName>
</protein>
<evidence type="ECO:0000313" key="2">
    <source>
        <dbReference type="Proteomes" id="UP001266305"/>
    </source>
</evidence>
<keyword evidence="2" id="KW-1185">Reference proteome</keyword>
<evidence type="ECO:0000313" key="1">
    <source>
        <dbReference type="EMBL" id="KAK2106711.1"/>
    </source>
</evidence>
<dbReference type="InterPro" id="IPR050301">
    <property type="entry name" value="NTE"/>
</dbReference>
<dbReference type="PANTHER" id="PTHR14226">
    <property type="entry name" value="NEUROPATHY TARGET ESTERASE/SWISS CHEESE D.MELANOGASTER"/>
    <property type="match status" value="1"/>
</dbReference>
<sequence length="245" mass="27775">MTSVLEPVLDLTYPVTSMFTGYAFNRSIHRVFQDKQIEDLWLSYFNVTTDITASAIRHDAVGLPAPAVRPQDRHLLMDGGYINNLPADIARSMGAKTVIAIDVGSQDKTDLSTYGDSLSGWWLLWKRLNPWADKVKVPDMAEFQCRLAYMSCVRQLEVLLLRVRPPIDCFMTMDFGKFDQIHDVGYRYRKAVFGGWSRGNVIEKMLTDRRSADLNESRRADLLAFPSSGFTDLAEIVSRIEPPTS</sequence>